<gene>
    <name evidence="1" type="ORF">PoB_005084000</name>
</gene>
<evidence type="ECO:0000313" key="2">
    <source>
        <dbReference type="Proteomes" id="UP000735302"/>
    </source>
</evidence>
<sequence length="132" mass="14106">MPLVDKRKPNISIEFHDTSILFFGLAVDFKCSACLEISGYLSWIIIDKSPVNEQTVPLTDPRVTFSNGAVSQANASTAEANSKSRVLLKLAAFPDALSVKSLLQLLVPLILLLLISSSSSWAVPCGTAATSL</sequence>
<name>A0AAV4BYD3_9GAST</name>
<organism evidence="1 2">
    <name type="scientific">Plakobranchus ocellatus</name>
    <dbReference type="NCBI Taxonomy" id="259542"/>
    <lineage>
        <taxon>Eukaryota</taxon>
        <taxon>Metazoa</taxon>
        <taxon>Spiralia</taxon>
        <taxon>Lophotrochozoa</taxon>
        <taxon>Mollusca</taxon>
        <taxon>Gastropoda</taxon>
        <taxon>Heterobranchia</taxon>
        <taxon>Euthyneura</taxon>
        <taxon>Panpulmonata</taxon>
        <taxon>Sacoglossa</taxon>
        <taxon>Placobranchoidea</taxon>
        <taxon>Plakobranchidae</taxon>
        <taxon>Plakobranchus</taxon>
    </lineage>
</organism>
<comment type="caution">
    <text evidence="1">The sequence shown here is derived from an EMBL/GenBank/DDBJ whole genome shotgun (WGS) entry which is preliminary data.</text>
</comment>
<keyword evidence="2" id="KW-1185">Reference proteome</keyword>
<dbReference type="AlphaFoldDB" id="A0AAV4BYD3"/>
<evidence type="ECO:0000313" key="1">
    <source>
        <dbReference type="EMBL" id="GFO24335.1"/>
    </source>
</evidence>
<accession>A0AAV4BYD3</accession>
<proteinExistence type="predicted"/>
<dbReference type="Proteomes" id="UP000735302">
    <property type="component" value="Unassembled WGS sequence"/>
</dbReference>
<protein>
    <submittedName>
        <fullName evidence="1">Uncharacterized protein</fullName>
    </submittedName>
</protein>
<dbReference type="EMBL" id="BLXT01005615">
    <property type="protein sequence ID" value="GFO24335.1"/>
    <property type="molecule type" value="Genomic_DNA"/>
</dbReference>
<reference evidence="1 2" key="1">
    <citation type="journal article" date="2021" name="Elife">
        <title>Chloroplast acquisition without the gene transfer in kleptoplastic sea slugs, Plakobranchus ocellatus.</title>
        <authorList>
            <person name="Maeda T."/>
            <person name="Takahashi S."/>
            <person name="Yoshida T."/>
            <person name="Shimamura S."/>
            <person name="Takaki Y."/>
            <person name="Nagai Y."/>
            <person name="Toyoda A."/>
            <person name="Suzuki Y."/>
            <person name="Arimoto A."/>
            <person name="Ishii H."/>
            <person name="Satoh N."/>
            <person name="Nishiyama T."/>
            <person name="Hasebe M."/>
            <person name="Maruyama T."/>
            <person name="Minagawa J."/>
            <person name="Obokata J."/>
            <person name="Shigenobu S."/>
        </authorList>
    </citation>
    <scope>NUCLEOTIDE SEQUENCE [LARGE SCALE GENOMIC DNA]</scope>
</reference>